<dbReference type="Proteomes" id="UP001054945">
    <property type="component" value="Unassembled WGS sequence"/>
</dbReference>
<dbReference type="EMBL" id="BPLR01015313">
    <property type="protein sequence ID" value="GIY75222.1"/>
    <property type="molecule type" value="Genomic_DNA"/>
</dbReference>
<protein>
    <recommendedName>
        <fullName evidence="3">Ribosomal protein S18</fullName>
    </recommendedName>
</protein>
<evidence type="ECO:0008006" key="3">
    <source>
        <dbReference type="Google" id="ProtNLM"/>
    </source>
</evidence>
<sequence>MFFFFSSNPRRSLLRPVRDSSFRKEFCQFFRTFLNRFLCFLRFPDNSHSKVKNIRKRLWDTQQLKKVRGRKRKKKKSSISLVLFFSFDQREAHELFRPFQKRTPFEE</sequence>
<evidence type="ECO:0000313" key="1">
    <source>
        <dbReference type="EMBL" id="GIY75222.1"/>
    </source>
</evidence>
<accession>A0AAV4VY52</accession>
<name>A0AAV4VY52_CAEEX</name>
<gene>
    <name evidence="1" type="ORF">CEXT_447451</name>
</gene>
<proteinExistence type="predicted"/>
<organism evidence="1 2">
    <name type="scientific">Caerostris extrusa</name>
    <name type="common">Bark spider</name>
    <name type="synonym">Caerostris bankana</name>
    <dbReference type="NCBI Taxonomy" id="172846"/>
    <lineage>
        <taxon>Eukaryota</taxon>
        <taxon>Metazoa</taxon>
        <taxon>Ecdysozoa</taxon>
        <taxon>Arthropoda</taxon>
        <taxon>Chelicerata</taxon>
        <taxon>Arachnida</taxon>
        <taxon>Araneae</taxon>
        <taxon>Araneomorphae</taxon>
        <taxon>Entelegynae</taxon>
        <taxon>Araneoidea</taxon>
        <taxon>Araneidae</taxon>
        <taxon>Caerostris</taxon>
    </lineage>
</organism>
<dbReference type="AlphaFoldDB" id="A0AAV4VY52"/>
<reference evidence="1 2" key="1">
    <citation type="submission" date="2021-06" db="EMBL/GenBank/DDBJ databases">
        <title>Caerostris extrusa draft genome.</title>
        <authorList>
            <person name="Kono N."/>
            <person name="Arakawa K."/>
        </authorList>
    </citation>
    <scope>NUCLEOTIDE SEQUENCE [LARGE SCALE GENOMIC DNA]</scope>
</reference>
<keyword evidence="2" id="KW-1185">Reference proteome</keyword>
<comment type="caution">
    <text evidence="1">The sequence shown here is derived from an EMBL/GenBank/DDBJ whole genome shotgun (WGS) entry which is preliminary data.</text>
</comment>
<evidence type="ECO:0000313" key="2">
    <source>
        <dbReference type="Proteomes" id="UP001054945"/>
    </source>
</evidence>